<proteinExistence type="predicted"/>
<gene>
    <name evidence="2" type="ORF">AMON00008_LOCUS62231</name>
</gene>
<dbReference type="SUPFAM" id="SSF51905">
    <property type="entry name" value="FAD/NAD(P)-binding domain"/>
    <property type="match status" value="1"/>
</dbReference>
<organism evidence="2">
    <name type="scientific">Alexandrium monilatum</name>
    <dbReference type="NCBI Taxonomy" id="311494"/>
    <lineage>
        <taxon>Eukaryota</taxon>
        <taxon>Sar</taxon>
        <taxon>Alveolata</taxon>
        <taxon>Dinophyceae</taxon>
        <taxon>Gonyaulacales</taxon>
        <taxon>Pyrocystaceae</taxon>
        <taxon>Alexandrium</taxon>
    </lineage>
</organism>
<dbReference type="PRINTS" id="PR00420">
    <property type="entry name" value="RNGMNOXGNASE"/>
</dbReference>
<protein>
    <recommendedName>
        <fullName evidence="1">Pyridine nucleotide-disulphide oxidoreductase N-terminal domain-containing protein</fullName>
    </recommendedName>
</protein>
<dbReference type="Gene3D" id="3.50.50.60">
    <property type="entry name" value="FAD/NAD(P)-binding domain"/>
    <property type="match status" value="1"/>
</dbReference>
<dbReference type="InterPro" id="IPR039648">
    <property type="entry name" value="DHPH_N"/>
</dbReference>
<feature type="domain" description="Pyridine nucleotide-disulphide oxidoreductase N-terminal" evidence="1">
    <location>
        <begin position="122"/>
        <end position="163"/>
    </location>
</feature>
<sequence length="851" mass="94699">MALSDAKLEELAEDKAKDLKTFLAAEPPKINGESLLALWERLYDETMRSIVVETLAGPSDDATNPVFPYEKLVSVIGDGGNWKWPRMWQRFDELERRGPAYREGEELNFGQPNKNPNILPQRVLVVGGGPVGLRLAIELVLGGHKVTIFEKRREIREDETLQQLGFTNRINRPHMWPFVRNDLAKLNGRDFMSREASYPVFTEPDTSSIGIDELQILLLKNALMLGVDFRLGAGYCDAKVGTDPKSMRPFWRVDCSYDAQAAAKFGKSVGQNVEVFDVLMGCDGPRSTVRATQAKLFGNIEKRKFMDCVGIVANVRKVPRSRLKALGFEFGQEPKDMNRTRMLFKDFFKKIEGEADAELENLIYYKASFHNYCILTPKRQDLRKHGLSGKVYTFAKAREQAGGEADDEKAKLKEYCRKVLKAAGIPVDETLENGGFVDAPNDVMAFDFAECWNTPKSISFNLPPADYDTEQHGEWMGRRLVPMVGLAGDALLEPFWPMGLGLKRGWQAIMDACYCIDNLYNRTLFAQTLGKEPRHVTWDDHYEALQAQVAQNFEYCSRLKVGEELGKGEYSDKGIIMQQLRKITKDVEKPPLEVEIDPWTRYAPLEEAANAKIRQMPKAELEKFQHPKVSKALAVADFYGKHSKSGGRGEIDYKAKDLISVEGKVRGGTDMGGYKPRLSLANIKPPELPATPMAIPKEQVERIAQKKRDSLTQSAMAAAVDAMVQGGGKGPEASKRRPSIVVGDGTPVAAGLGSLLARGPPAARPADAGSARTLATADSEVLDQLALTVPRDVGDSVADASAAMWDRMHEKNLSPAQQAELEHVRNMITSLEKSLKAYRDAERQLLLGSKK</sequence>
<dbReference type="InterPro" id="IPR036188">
    <property type="entry name" value="FAD/NAD-bd_sf"/>
</dbReference>
<name>A0A7S4T449_9DINO</name>
<dbReference type="Pfam" id="PF00070">
    <property type="entry name" value="Pyr_redox"/>
    <property type="match status" value="1"/>
</dbReference>
<reference evidence="2" key="1">
    <citation type="submission" date="2021-01" db="EMBL/GenBank/DDBJ databases">
        <authorList>
            <person name="Corre E."/>
            <person name="Pelletier E."/>
            <person name="Niang G."/>
            <person name="Scheremetjew M."/>
            <person name="Finn R."/>
            <person name="Kale V."/>
            <person name="Holt S."/>
            <person name="Cochrane G."/>
            <person name="Meng A."/>
            <person name="Brown T."/>
            <person name="Cohen L."/>
        </authorList>
    </citation>
    <scope>NUCLEOTIDE SEQUENCE</scope>
    <source>
        <strain evidence="2">CCMP3105</strain>
    </source>
</reference>
<dbReference type="AlphaFoldDB" id="A0A7S4T449"/>
<accession>A0A7S4T449</accession>
<evidence type="ECO:0000259" key="1">
    <source>
        <dbReference type="Pfam" id="PF00070"/>
    </source>
</evidence>
<dbReference type="EMBL" id="HBNR01086808">
    <property type="protein sequence ID" value="CAE4664867.1"/>
    <property type="molecule type" value="Transcribed_RNA"/>
</dbReference>
<evidence type="ECO:0000313" key="2">
    <source>
        <dbReference type="EMBL" id="CAE4664867.1"/>
    </source>
</evidence>